<feature type="region of interest" description="Disordered" evidence="1">
    <location>
        <begin position="25"/>
        <end position="49"/>
    </location>
</feature>
<evidence type="ECO:0000313" key="4">
    <source>
        <dbReference type="WBParaSite" id="SCUD_0000506701-mRNA-1"/>
    </source>
</evidence>
<dbReference type="EMBL" id="UZAK01007604">
    <property type="protein sequence ID" value="VDO92814.1"/>
    <property type="molecule type" value="Genomic_DNA"/>
</dbReference>
<dbReference type="AlphaFoldDB" id="A0A183JQS8"/>
<reference evidence="4" key="1">
    <citation type="submission" date="2016-06" db="UniProtKB">
        <authorList>
            <consortium name="WormBaseParasite"/>
        </authorList>
    </citation>
    <scope>IDENTIFICATION</scope>
</reference>
<evidence type="ECO:0000256" key="1">
    <source>
        <dbReference type="SAM" id="MobiDB-lite"/>
    </source>
</evidence>
<organism evidence="4">
    <name type="scientific">Schistosoma curassoni</name>
    <dbReference type="NCBI Taxonomy" id="6186"/>
    <lineage>
        <taxon>Eukaryota</taxon>
        <taxon>Metazoa</taxon>
        <taxon>Spiralia</taxon>
        <taxon>Lophotrochozoa</taxon>
        <taxon>Platyhelminthes</taxon>
        <taxon>Trematoda</taxon>
        <taxon>Digenea</taxon>
        <taxon>Strigeidida</taxon>
        <taxon>Schistosomatoidea</taxon>
        <taxon>Schistosomatidae</taxon>
        <taxon>Schistosoma</taxon>
    </lineage>
</organism>
<gene>
    <name evidence="2" type="ORF">SCUD_LOCUS5066</name>
</gene>
<accession>A0A183JQS8</accession>
<name>A0A183JQS8_9TREM</name>
<proteinExistence type="predicted"/>
<feature type="compositionally biased region" description="Polar residues" evidence="1">
    <location>
        <begin position="25"/>
        <end position="36"/>
    </location>
</feature>
<evidence type="ECO:0000313" key="2">
    <source>
        <dbReference type="EMBL" id="VDO92814.1"/>
    </source>
</evidence>
<reference evidence="2 3" key="2">
    <citation type="submission" date="2018-11" db="EMBL/GenBank/DDBJ databases">
        <authorList>
            <consortium name="Pathogen Informatics"/>
        </authorList>
    </citation>
    <scope>NUCLEOTIDE SEQUENCE [LARGE SCALE GENOMIC DNA]</scope>
    <source>
        <strain evidence="2">Dakar</strain>
        <strain evidence="3">Dakar, Senegal</strain>
    </source>
</reference>
<keyword evidence="3" id="KW-1185">Reference proteome</keyword>
<evidence type="ECO:0000313" key="3">
    <source>
        <dbReference type="Proteomes" id="UP000279833"/>
    </source>
</evidence>
<dbReference type="Proteomes" id="UP000279833">
    <property type="component" value="Unassembled WGS sequence"/>
</dbReference>
<dbReference type="WBParaSite" id="SCUD_0000506701-mRNA-1">
    <property type="protein sequence ID" value="SCUD_0000506701-mRNA-1"/>
    <property type="gene ID" value="SCUD_0000506701"/>
</dbReference>
<sequence>MTNNYGDAANLLAEPYSRAFQPTHINYSGDSSSATFRSEPERWISDPETAEPKKKHLSWLKYGSFCYNERSSFNLSNTA</sequence>
<protein>
    <submittedName>
        <fullName evidence="4">Ovule protein</fullName>
    </submittedName>
</protein>